<sequence>MAKLSMNSLVQAHRGISHYTSTPATSPTKPSSSSPEQMNDSSPANNLLTKRALGRSRFPKKSLAIVGDHMKHEEISCPDIAMGIGGVNYGVCVLFCAQGSIIHPSGLFKMPRTPPYATEPVVAAFHSRAFNSVNDAIISKDGRIWFTDRPYGYDQV</sequence>
<dbReference type="Proteomes" id="UP000176998">
    <property type="component" value="Unassembled WGS sequence"/>
</dbReference>
<dbReference type="STRING" id="1209926.A0A1G4BEF1"/>
<accession>A0A1G4BEF1</accession>
<dbReference type="OrthoDB" id="423498at2759"/>
<dbReference type="PANTHER" id="PTHR47064">
    <property type="entry name" value="PUTATIVE (AFU_ORTHOLOGUE AFUA_1G08990)-RELATED"/>
    <property type="match status" value="1"/>
</dbReference>
<organism evidence="2 3">
    <name type="scientific">Colletotrichum orchidophilum</name>
    <dbReference type="NCBI Taxonomy" id="1209926"/>
    <lineage>
        <taxon>Eukaryota</taxon>
        <taxon>Fungi</taxon>
        <taxon>Dikarya</taxon>
        <taxon>Ascomycota</taxon>
        <taxon>Pezizomycotina</taxon>
        <taxon>Sordariomycetes</taxon>
        <taxon>Hypocreomycetidae</taxon>
        <taxon>Glomerellales</taxon>
        <taxon>Glomerellaceae</taxon>
        <taxon>Colletotrichum</taxon>
    </lineage>
</organism>
<comment type="caution">
    <text evidence="2">The sequence shown here is derived from an EMBL/GenBank/DDBJ whole genome shotgun (WGS) entry which is preliminary data.</text>
</comment>
<dbReference type="InterPro" id="IPR011042">
    <property type="entry name" value="6-blade_b-propeller_TolB-like"/>
</dbReference>
<evidence type="ECO:0000256" key="1">
    <source>
        <dbReference type="SAM" id="MobiDB-lite"/>
    </source>
</evidence>
<dbReference type="EMBL" id="MJBS01000032">
    <property type="protein sequence ID" value="OHE99859.1"/>
    <property type="molecule type" value="Genomic_DNA"/>
</dbReference>
<feature type="region of interest" description="Disordered" evidence="1">
    <location>
        <begin position="15"/>
        <end position="51"/>
    </location>
</feature>
<name>A0A1G4BEF1_9PEZI</name>
<evidence type="ECO:0000313" key="3">
    <source>
        <dbReference type="Proteomes" id="UP000176998"/>
    </source>
</evidence>
<keyword evidence="3" id="KW-1185">Reference proteome</keyword>
<gene>
    <name evidence="2" type="ORF">CORC01_04760</name>
</gene>
<dbReference type="AlphaFoldDB" id="A0A1G4BEF1"/>
<dbReference type="InterPro" id="IPR052988">
    <property type="entry name" value="Oryzine_lactonohydrolase"/>
</dbReference>
<dbReference type="GeneID" id="34557917"/>
<dbReference type="RefSeq" id="XP_022477004.1">
    <property type="nucleotide sequence ID" value="XM_022616407.1"/>
</dbReference>
<dbReference type="Gene3D" id="2.120.10.30">
    <property type="entry name" value="TolB, C-terminal domain"/>
    <property type="match status" value="1"/>
</dbReference>
<feature type="compositionally biased region" description="Polar residues" evidence="1">
    <location>
        <begin position="36"/>
        <end position="48"/>
    </location>
</feature>
<evidence type="ECO:0000313" key="2">
    <source>
        <dbReference type="EMBL" id="OHE99859.1"/>
    </source>
</evidence>
<protein>
    <recommendedName>
        <fullName evidence="4">SMP-30/Gluconolactonase/LRE-like region domain-containing protein</fullName>
    </recommendedName>
</protein>
<evidence type="ECO:0008006" key="4">
    <source>
        <dbReference type="Google" id="ProtNLM"/>
    </source>
</evidence>
<proteinExistence type="predicted"/>
<dbReference type="PANTHER" id="PTHR47064:SF2">
    <property type="entry name" value="SMP-30_GLUCONOLACTONASE_LRE-LIKE REGION DOMAIN-CONTAINING PROTEIN-RELATED"/>
    <property type="match status" value="1"/>
</dbReference>
<feature type="compositionally biased region" description="Low complexity" evidence="1">
    <location>
        <begin position="20"/>
        <end position="35"/>
    </location>
</feature>
<reference evidence="2 3" key="1">
    <citation type="submission" date="2016-09" db="EMBL/GenBank/DDBJ databases">
        <authorList>
            <person name="Capua I."/>
            <person name="De Benedictis P."/>
            <person name="Joannis T."/>
            <person name="Lombin L.H."/>
            <person name="Cattoli G."/>
        </authorList>
    </citation>
    <scope>NUCLEOTIDE SEQUENCE [LARGE SCALE GENOMIC DNA]</scope>
    <source>
        <strain evidence="2 3">IMI 309357</strain>
    </source>
</reference>